<dbReference type="AlphaFoldDB" id="A0A438CKW7"/>
<reference evidence="1 2" key="1">
    <citation type="journal article" date="2018" name="PLoS Genet.">
        <title>Population sequencing reveals clonal diversity and ancestral inbreeding in the grapevine cultivar Chardonnay.</title>
        <authorList>
            <person name="Roach M.J."/>
            <person name="Johnson D.L."/>
            <person name="Bohlmann J."/>
            <person name="van Vuuren H.J."/>
            <person name="Jones S.J."/>
            <person name="Pretorius I.S."/>
            <person name="Schmidt S.A."/>
            <person name="Borneman A.R."/>
        </authorList>
    </citation>
    <scope>NUCLEOTIDE SEQUENCE [LARGE SCALE GENOMIC DNA]</scope>
    <source>
        <strain evidence="2">cv. Chardonnay</strain>
        <tissue evidence="1">Leaf</tissue>
    </source>
</reference>
<dbReference type="Proteomes" id="UP000288805">
    <property type="component" value="Unassembled WGS sequence"/>
</dbReference>
<name>A0A438CKW7_VITVI</name>
<protein>
    <recommendedName>
        <fullName evidence="3">Reverse transcriptase/retrotransposon-derived protein RNase H-like domain-containing protein</fullName>
    </recommendedName>
</protein>
<evidence type="ECO:0000313" key="2">
    <source>
        <dbReference type="Proteomes" id="UP000288805"/>
    </source>
</evidence>
<dbReference type="InterPro" id="IPR043502">
    <property type="entry name" value="DNA/RNA_pol_sf"/>
</dbReference>
<accession>A0A438CKW7</accession>
<organism evidence="1 2">
    <name type="scientific">Vitis vinifera</name>
    <name type="common">Grape</name>
    <dbReference type="NCBI Taxonomy" id="29760"/>
    <lineage>
        <taxon>Eukaryota</taxon>
        <taxon>Viridiplantae</taxon>
        <taxon>Streptophyta</taxon>
        <taxon>Embryophyta</taxon>
        <taxon>Tracheophyta</taxon>
        <taxon>Spermatophyta</taxon>
        <taxon>Magnoliopsida</taxon>
        <taxon>eudicotyledons</taxon>
        <taxon>Gunneridae</taxon>
        <taxon>Pentapetalae</taxon>
        <taxon>rosids</taxon>
        <taxon>Vitales</taxon>
        <taxon>Vitaceae</taxon>
        <taxon>Viteae</taxon>
        <taxon>Vitis</taxon>
    </lineage>
</organism>
<proteinExistence type="predicted"/>
<dbReference type="InterPro" id="IPR043128">
    <property type="entry name" value="Rev_trsase/Diguanyl_cyclase"/>
</dbReference>
<sequence>MLTLGLDDFDVQRILMDLGSFTYLLQISTYRLMRCSLSTLENQGRVLSNFNEATTISLGDVVLPIEVDVVILNRRIEVNLAQVKAVLETPAPVSKKELQHFIDRLVALGRFIAQFIDKLHPIFNTFWEANMSGWTDECEHTFEAIKHYLIEPPILSSLEAEEELYIYLVVSDFAINVILF</sequence>
<dbReference type="SUPFAM" id="SSF56672">
    <property type="entry name" value="DNA/RNA polymerases"/>
    <property type="match status" value="1"/>
</dbReference>
<dbReference type="EMBL" id="QGNW01002186">
    <property type="protein sequence ID" value="RVW23819.1"/>
    <property type="molecule type" value="Genomic_DNA"/>
</dbReference>
<evidence type="ECO:0000313" key="1">
    <source>
        <dbReference type="EMBL" id="RVW23819.1"/>
    </source>
</evidence>
<comment type="caution">
    <text evidence="1">The sequence shown here is derived from an EMBL/GenBank/DDBJ whole genome shotgun (WGS) entry which is preliminary data.</text>
</comment>
<dbReference type="Gene3D" id="3.30.70.270">
    <property type="match status" value="1"/>
</dbReference>
<gene>
    <name evidence="1" type="ORF">CK203_098020</name>
</gene>
<evidence type="ECO:0008006" key="3">
    <source>
        <dbReference type="Google" id="ProtNLM"/>
    </source>
</evidence>